<accession>A0AAC9IJU2</accession>
<protein>
    <submittedName>
        <fullName evidence="2">Uncharacterized protein</fullName>
    </submittedName>
</protein>
<feature type="transmembrane region" description="Helical" evidence="1">
    <location>
        <begin position="29"/>
        <end position="48"/>
    </location>
</feature>
<evidence type="ECO:0000313" key="2">
    <source>
        <dbReference type="EMBL" id="AOZ89654.1"/>
    </source>
</evidence>
<dbReference type="Proteomes" id="UP000177709">
    <property type="component" value="Chromosome"/>
</dbReference>
<gene>
    <name evidence="2" type="ORF">BK049_13770</name>
</gene>
<proteinExistence type="predicted"/>
<evidence type="ECO:0000313" key="3">
    <source>
        <dbReference type="Proteomes" id="UP000177709"/>
    </source>
</evidence>
<dbReference type="EMBL" id="CP017786">
    <property type="protein sequence ID" value="AOZ89654.1"/>
    <property type="molecule type" value="Genomic_DNA"/>
</dbReference>
<sequence>MIRRALPIVIAVVISLTAAVIMKLSISPLKFAIVLAFTIFAVCLKEYVYRLRKRIEEKSSSHINDR</sequence>
<name>A0AAC9IJU2_9BACI</name>
<organism evidence="2 3">
    <name type="scientific">Bacillus xiamenensis</name>
    <dbReference type="NCBI Taxonomy" id="1178537"/>
    <lineage>
        <taxon>Bacteria</taxon>
        <taxon>Bacillati</taxon>
        <taxon>Bacillota</taxon>
        <taxon>Bacilli</taxon>
        <taxon>Bacillales</taxon>
        <taxon>Bacillaceae</taxon>
        <taxon>Bacillus</taxon>
    </lineage>
</organism>
<evidence type="ECO:0000256" key="1">
    <source>
        <dbReference type="SAM" id="Phobius"/>
    </source>
</evidence>
<keyword evidence="1" id="KW-1133">Transmembrane helix</keyword>
<dbReference type="RefSeq" id="WP_008356429.1">
    <property type="nucleotide sequence ID" value="NZ_AMSH01000008.1"/>
</dbReference>
<dbReference type="KEGG" id="bxi:BK049_13770"/>
<dbReference type="AlphaFoldDB" id="A0AAC9IJU2"/>
<keyword evidence="1" id="KW-0812">Transmembrane</keyword>
<keyword evidence="1" id="KW-0472">Membrane</keyword>
<reference evidence="2 3" key="1">
    <citation type="submission" date="2016-10" db="EMBL/GenBank/DDBJ databases">
        <title>Whole genome sequence of hyper active fibrinolysis bacterium Bacillus pumilus strain VV3 isolated from fermented rice.</title>
        <authorList>
            <person name="Mariadas V.A."/>
            <person name="Vijayaraghavan P."/>
            <person name="Dhandapani V."/>
        </authorList>
    </citation>
    <scope>NUCLEOTIDE SEQUENCE [LARGE SCALE GENOMIC DNA]</scope>
    <source>
        <strain evidence="2 3">VV3</strain>
    </source>
</reference>